<dbReference type="SUPFAM" id="SSF52540">
    <property type="entry name" value="P-loop containing nucleoside triphosphate hydrolases"/>
    <property type="match status" value="1"/>
</dbReference>
<accession>A0A2T3KAY0</accession>
<comment type="caution">
    <text evidence="1">The sequence shown here is derived from an EMBL/GenBank/DDBJ whole genome shotgun (WGS) entry which is preliminary data.</text>
</comment>
<gene>
    <name evidence="1" type="ORF">C9J27_24105</name>
</gene>
<organism evidence="1 2">
    <name type="scientific">Photobacterium kishitanii</name>
    <dbReference type="NCBI Taxonomy" id="318456"/>
    <lineage>
        <taxon>Bacteria</taxon>
        <taxon>Pseudomonadati</taxon>
        <taxon>Pseudomonadota</taxon>
        <taxon>Gammaproteobacteria</taxon>
        <taxon>Vibrionales</taxon>
        <taxon>Vibrionaceae</taxon>
        <taxon>Photobacterium</taxon>
    </lineage>
</organism>
<evidence type="ECO:0008006" key="3">
    <source>
        <dbReference type="Google" id="ProtNLM"/>
    </source>
</evidence>
<proteinExistence type="predicted"/>
<evidence type="ECO:0000313" key="1">
    <source>
        <dbReference type="EMBL" id="PSU89768.1"/>
    </source>
</evidence>
<sequence length="985" mass="111604">MELNITKLFEDLARSARKGLRATPDQLIDIDTFIENGIILSREGHLCSIVKLKGCKIEDNTYDSYNARLEVLATDLNSFFVEDNHKIHISFRKDIGTEKQEIGLSTENSRQRAKKMGILGADEIFDDQIDFFSKVVKTESVYMCLWTTEGVVPKRTRQAEDIDLKKEKKDVPVLENSQSLIGTYKALKSAHVAFVNKVVGSLRNFGTYVDLLARDDAMRSMATLFKPYLKSGARFSFPDTSRYFRAPTGMEQKDDVSFAFSEPLSYQLLQEDEIEVDTDDDIVRIEDQIFTTFEVKTPPLDLVVFNDLGDSIMKDVPYQMSFWIDSGVSSMFYWKKLLSAIPFPSSNKRIKYAIAAVDKLKELKMPNVEYKISVSTWARTYEDLMDAKLYLKSEVSSWGNSAVRNYRGCPLDALLSSTAGVNSRTFGSTVYAPLAGVLPQLPLARRPRFWDESSLNFFTPGGTLFPFTPRSEKQLYWNIGLCATMGSGKSVLMQQIAFAHFLSGASKNEMPMIGYVDNGFSAKVFIEMLAALSPQEMKHRYMHISLKNSQSHGFNILTTLPGLRRPDVTQFNQIVSLYTSFCVPAGKGAETHSDLHPLISQLVRDAYLNCSDEVNPKVHREGRNPKIDKIVNSLDAHFKNATFFEIVDELMTQRRVLDATFIQRYAVPTLKDVIEQLTLSESVKNNYAGVIGYNEQNLVDYVRRSLTSAIDRYPIVSGETVIDVDTARFIVIDLNAVAKGGTPEADKDAEVFYTLARYMVSRNMFVYEDDLLEVVPEKYKTYYTNYCRRLDTIPKLLAYDEFHRVKSEGLLTQIEQEMREGRKWKLSIMIASQLLKDFSRFESLLSSTFILRGDAGTPEEIQKIFGLNKDAMRYLMTKCHGPQGADGANFIVKLKTTEGDLVQKLNSRLYPFIYWMTTSDSLDKELKNAVAGKIGIKDAINSIRRVYPFGVKTVVADLQINSPDELVRDDPISYMASVVMDSIIK</sequence>
<reference evidence="1 2" key="1">
    <citation type="submission" date="2018-01" db="EMBL/GenBank/DDBJ databases">
        <title>Whole genome sequencing of Histamine producing bacteria.</title>
        <authorList>
            <person name="Butler K."/>
        </authorList>
    </citation>
    <scope>NUCLEOTIDE SEQUENCE [LARGE SCALE GENOMIC DNA]</scope>
    <source>
        <strain evidence="1 2">FS-7.2</strain>
    </source>
</reference>
<name>A0A2T3KAY0_9GAMM</name>
<dbReference type="EMBL" id="PYNF01000044">
    <property type="protein sequence ID" value="PSU89768.1"/>
    <property type="molecule type" value="Genomic_DNA"/>
</dbReference>
<dbReference type="Proteomes" id="UP000241426">
    <property type="component" value="Unassembled WGS sequence"/>
</dbReference>
<evidence type="ECO:0000313" key="2">
    <source>
        <dbReference type="Proteomes" id="UP000241426"/>
    </source>
</evidence>
<dbReference type="Gene3D" id="3.40.50.300">
    <property type="entry name" value="P-loop containing nucleotide triphosphate hydrolases"/>
    <property type="match status" value="1"/>
</dbReference>
<protein>
    <recommendedName>
        <fullName evidence="3">Type IV secretion protein IcmB</fullName>
    </recommendedName>
</protein>
<dbReference type="AlphaFoldDB" id="A0A2T3KAY0"/>
<dbReference type="RefSeq" id="WP_107290147.1">
    <property type="nucleotide sequence ID" value="NZ_PYNF01000044.1"/>
</dbReference>
<dbReference type="InterPro" id="IPR027417">
    <property type="entry name" value="P-loop_NTPase"/>
</dbReference>